<evidence type="ECO:0000313" key="4">
    <source>
        <dbReference type="Proteomes" id="UP000011785"/>
    </source>
</evidence>
<dbReference type="Proteomes" id="UP000011785">
    <property type="component" value="Segment"/>
</dbReference>
<dbReference type="KEGG" id="vg:7047185"/>
<gene>
    <name evidence="2" type="ORF">SI_OrNV_gp005</name>
</gene>
<dbReference type="EMBL" id="MZ727584">
    <property type="protein sequence ID" value="UBO76426.1"/>
    <property type="molecule type" value="Genomic_DNA"/>
</dbReference>
<protein>
    <submittedName>
        <fullName evidence="2">Uncharacterized protein</fullName>
    </submittedName>
</protein>
<accession>B7SV26</accession>
<reference evidence="1 4" key="1">
    <citation type="journal article" date="2008" name="J. Virol. Methods">
        <title>Sequencing of the large dsDNA genome of Oryctes rhinoceros nudivirus using multiple displacement amplification of nanogram amounts of virus DNA.</title>
        <authorList>
            <person name="Wang Y."/>
            <person name="Kleespies R.G."/>
            <person name="Ramle M.B."/>
            <person name="Jehle J.A."/>
        </authorList>
    </citation>
    <scope>NUCLEOTIDE SEQUENCE [LARGE SCALE GENOMIC DNA]</scope>
    <source>
        <strain evidence="4">Isolate Oryctes rhinoceros/Malaysia/Ma07/2007</strain>
        <strain evidence="1">Ma07</strain>
    </source>
</reference>
<accession>A0A7D3QKA7</accession>
<dbReference type="EMBL" id="EU747721">
    <property type="protein sequence ID" value="ACH96135.1"/>
    <property type="molecule type" value="Genomic_DNA"/>
</dbReference>
<evidence type="ECO:0000313" key="3">
    <source>
        <dbReference type="EMBL" id="UBO76426.1"/>
    </source>
</evidence>
<dbReference type="EMBL" id="MT150137">
    <property type="protein sequence ID" value="QKE59479.1"/>
    <property type="molecule type" value="Genomic_DNA"/>
</dbReference>
<organism evidence="2">
    <name type="scientific">Oryctes rhinoceros nudivirus</name>
    <dbReference type="NCBI Taxonomy" id="92521"/>
    <lineage>
        <taxon>Viruses</taxon>
        <taxon>Viruses incertae sedis</taxon>
        <taxon>Naldaviricetes</taxon>
        <taxon>Lefavirales</taxon>
        <taxon>Nudiviridae</taxon>
        <taxon>Alphanudivirus</taxon>
        <taxon>Alphanudivirus oryrhinocerotis</taxon>
    </lineage>
</organism>
<reference evidence="2" key="2">
    <citation type="submission" date="2020-03" db="EMBL/GenBank/DDBJ databases">
        <title>Whole genome sequence of Oryctes rhinoceros Nudivirus isolated in Riau Province, Indonesia.</title>
        <authorList>
            <person name="Kurnia Y.W."/>
            <person name="Tanjung Z.A."/>
            <person name="Utomo C."/>
            <person name="Naim M."/>
            <person name="Situmorang E.C."/>
            <person name="Liwang T."/>
        </authorList>
    </citation>
    <scope>NUCLEOTIDE SEQUENCE</scope>
    <source>
        <strain evidence="2">LiboV</strain>
    </source>
</reference>
<dbReference type="RefSeq" id="YP_002321316.1">
    <property type="nucleotide sequence ID" value="NC_011588.1"/>
</dbReference>
<evidence type="ECO:0000313" key="1">
    <source>
        <dbReference type="EMBL" id="ACH96135.1"/>
    </source>
</evidence>
<keyword evidence="4" id="KW-1185">Reference proteome</keyword>
<sequence>MWLMHIMASNLGFLIDVDGFELDRVFLVKELAIGYFKSARIELYSYKVGDYSLLTSAQQRQVSWLTRHIHGLEFDSKDDEHPQSRVADHILDVCRKAEQSNTLIGYKGGHFELDLLREAGYEHLGFNIEQLAYPKLESLFAEYPYAHRESCPNHKGVVAKLKRFTIAHCPRMEVYCFMRYTMRLILNNPD</sequence>
<dbReference type="OrthoDB" id="24813at10239"/>
<proteinExistence type="predicted"/>
<evidence type="ECO:0000313" key="2">
    <source>
        <dbReference type="EMBL" id="QKE59479.1"/>
    </source>
</evidence>
<reference evidence="3" key="3">
    <citation type="submission" date="2021-08" db="EMBL/GenBank/DDBJ databases">
        <title>Whole genome sequence of Oryctes rhinoceros Nudivirus detected in Riau Province, Indonesia.</title>
        <authorList>
            <person name="Kurnia Y.W."/>
            <person name="Tanjung Z.A."/>
            <person name="Utomo C."/>
            <person name="Naim M."/>
            <person name="Situmorang E.C."/>
            <person name="Liwang T."/>
        </authorList>
    </citation>
    <scope>NUCLEOTIDE SEQUENCE</scope>
    <source>
        <strain evidence="3">LiboV</strain>
    </source>
</reference>
<name>A0A7D3QKA7_9VIRU</name>